<dbReference type="SUPFAM" id="SSF53335">
    <property type="entry name" value="S-adenosyl-L-methionine-dependent methyltransferases"/>
    <property type="match status" value="1"/>
</dbReference>
<dbReference type="EMBL" id="CAJNJA010069321">
    <property type="protein sequence ID" value="CAE7897502.1"/>
    <property type="molecule type" value="Genomic_DNA"/>
</dbReference>
<comment type="caution">
    <text evidence="2">The sequence shown here is derived from an EMBL/GenBank/DDBJ whole genome shotgun (WGS) entry which is preliminary data.</text>
</comment>
<accession>A0A813BB92</accession>
<dbReference type="InterPro" id="IPR029063">
    <property type="entry name" value="SAM-dependent_MTases_sf"/>
</dbReference>
<gene>
    <name evidence="2" type="ORF">SNEC2469_LOCUS30102</name>
</gene>
<feature type="non-terminal residue" evidence="2">
    <location>
        <position position="1"/>
    </location>
</feature>
<feature type="compositionally biased region" description="Low complexity" evidence="1">
    <location>
        <begin position="283"/>
        <end position="304"/>
    </location>
</feature>
<evidence type="ECO:0008006" key="4">
    <source>
        <dbReference type="Google" id="ProtNLM"/>
    </source>
</evidence>
<reference evidence="2" key="1">
    <citation type="submission" date="2021-02" db="EMBL/GenBank/DDBJ databases">
        <authorList>
            <person name="Dougan E. K."/>
            <person name="Rhodes N."/>
            <person name="Thang M."/>
            <person name="Chan C."/>
        </authorList>
    </citation>
    <scope>NUCLEOTIDE SEQUENCE</scope>
</reference>
<evidence type="ECO:0000256" key="1">
    <source>
        <dbReference type="SAM" id="MobiDB-lite"/>
    </source>
</evidence>
<evidence type="ECO:0000313" key="2">
    <source>
        <dbReference type="EMBL" id="CAE7897502.1"/>
    </source>
</evidence>
<dbReference type="OrthoDB" id="447386at2759"/>
<keyword evidence="3" id="KW-1185">Reference proteome</keyword>
<evidence type="ECO:0000313" key="3">
    <source>
        <dbReference type="Proteomes" id="UP000601435"/>
    </source>
</evidence>
<dbReference type="Proteomes" id="UP000601435">
    <property type="component" value="Unassembled WGS sequence"/>
</dbReference>
<feature type="region of interest" description="Disordered" evidence="1">
    <location>
        <begin position="283"/>
        <end position="310"/>
    </location>
</feature>
<organism evidence="2 3">
    <name type="scientific">Symbiodinium necroappetens</name>
    <dbReference type="NCBI Taxonomy" id="1628268"/>
    <lineage>
        <taxon>Eukaryota</taxon>
        <taxon>Sar</taxon>
        <taxon>Alveolata</taxon>
        <taxon>Dinophyceae</taxon>
        <taxon>Suessiales</taxon>
        <taxon>Symbiodiniaceae</taxon>
        <taxon>Symbiodinium</taxon>
    </lineage>
</organism>
<dbReference type="Gene3D" id="3.40.50.150">
    <property type="entry name" value="Vaccinia Virus protein VP39"/>
    <property type="match status" value="1"/>
</dbReference>
<sequence length="361" mass="39129">TNRPRGRDIILLSAFDGIGAAPYIVDRDFGRPRLAVSWEVDRACKALVQQAMPWIEHRGDLSRDSPKNVADLVLEADPNAEAMVLWCAAPPCQDFSRIAQGAGHQGEHGRLFEDSVAFMDELRSALRQHRFAFLYENVEMDAEAAKVSSDALGVSPVFVCPSDACAWQPPGRRRRTVGGRGRQFAPWHNTVEAMLQDSRGVLHIPPPDVKEQLHHIPAGYTATAGADTKTRHHGWHWGVAARLLGILVMATWAKPVWSRRGWDFSPPPRPTLALLGAGLSSSSAGSGAMTSSASAPRCSGSSRRWSTTPRRIRSPGWALWTSLRPAAPGLGYPAGSCAPTSVTLAPKGWTGCAGRTPNTWP</sequence>
<feature type="non-terminal residue" evidence="2">
    <location>
        <position position="361"/>
    </location>
</feature>
<protein>
    <recommendedName>
        <fullName evidence="4">DNA (cytosine-5-)-methyltransferase</fullName>
    </recommendedName>
</protein>
<name>A0A813BB92_9DINO</name>
<proteinExistence type="predicted"/>
<dbReference type="AlphaFoldDB" id="A0A813BB92"/>